<dbReference type="Proteomes" id="UP000038040">
    <property type="component" value="Unplaced"/>
</dbReference>
<feature type="domain" description="C2" evidence="4">
    <location>
        <begin position="31"/>
        <end position="174"/>
    </location>
</feature>
<gene>
    <name evidence="5" type="ORF">DME_LOCUS469</name>
</gene>
<dbReference type="OrthoDB" id="5862752at2759"/>
<protein>
    <recommendedName>
        <fullName evidence="4">C2 domain-containing protein</fullName>
    </recommendedName>
</protein>
<dbReference type="InterPro" id="IPR040426">
    <property type="entry name" value="C05B5.4-like"/>
</dbReference>
<dbReference type="Proteomes" id="UP000274756">
    <property type="component" value="Unassembled WGS sequence"/>
</dbReference>
<evidence type="ECO:0000259" key="4">
    <source>
        <dbReference type="Pfam" id="PF25330"/>
    </source>
</evidence>
<feature type="compositionally biased region" description="Polar residues" evidence="1">
    <location>
        <begin position="318"/>
        <end position="332"/>
    </location>
</feature>
<sequence>MQFLRNILLLLIILIESCFSTSLSLTENTASFWLTAELLSVEWRKGCLTTAGCAEPRFNLNEFNTINNETISTSWPVTSNIVQDSSRPFSTHWSHGSPEAIVISCEVIGTDPTYKFPRVCDSTDPFRIYRNNKTMNRNVHSFNQIENINQLGKMIIELKGKCYNATIAIERYDTRCPWCSDHESINIIEQYMEPEAGLDFLRSFNIRDHYFYALIFLSVFCAILSASFACLIIAFLFQKRKSKMLSSKQRLYHDQLHTVHPLRASSDREQSRCEIPWEHGLQYRPLPYYHHSSKNASGFPTIIDTTVTGPLFERNALQKSGTTRFSPNSSLGERQDDSGLESV</sequence>
<evidence type="ECO:0000313" key="5">
    <source>
        <dbReference type="EMBL" id="VDN50496.1"/>
    </source>
</evidence>
<keyword evidence="7" id="KW-1185">Reference proteome</keyword>
<reference evidence="5 7" key="2">
    <citation type="submission" date="2018-11" db="EMBL/GenBank/DDBJ databases">
        <authorList>
            <consortium name="Pathogen Informatics"/>
        </authorList>
    </citation>
    <scope>NUCLEOTIDE SEQUENCE [LARGE SCALE GENOMIC DNA]</scope>
</reference>
<evidence type="ECO:0000313" key="7">
    <source>
        <dbReference type="Proteomes" id="UP000274756"/>
    </source>
</evidence>
<dbReference type="PANTHER" id="PTHR38626">
    <property type="entry name" value="SKN-1 DEPENDENT ZYGOTIC TRANSCRIPT-RELATED"/>
    <property type="match status" value="1"/>
</dbReference>
<dbReference type="AlphaFoldDB" id="A0A0N4UAD4"/>
<feature type="transmembrane region" description="Helical" evidence="2">
    <location>
        <begin position="210"/>
        <end position="237"/>
    </location>
</feature>
<evidence type="ECO:0000313" key="8">
    <source>
        <dbReference type="WBParaSite" id="DME_0000410501-mRNA-1"/>
    </source>
</evidence>
<feature type="chain" id="PRO_5033232723" description="C2 domain-containing protein" evidence="3">
    <location>
        <begin position="21"/>
        <end position="343"/>
    </location>
</feature>
<dbReference type="WBParaSite" id="DME_0000410501-mRNA-1">
    <property type="protein sequence ID" value="DME_0000410501-mRNA-1"/>
    <property type="gene ID" value="DME_0000410501"/>
</dbReference>
<dbReference type="EMBL" id="UYYG01000003">
    <property type="protein sequence ID" value="VDN50496.1"/>
    <property type="molecule type" value="Genomic_DNA"/>
</dbReference>
<evidence type="ECO:0000256" key="2">
    <source>
        <dbReference type="SAM" id="Phobius"/>
    </source>
</evidence>
<organism evidence="6 8">
    <name type="scientific">Dracunculus medinensis</name>
    <name type="common">Guinea worm</name>
    <dbReference type="NCBI Taxonomy" id="318479"/>
    <lineage>
        <taxon>Eukaryota</taxon>
        <taxon>Metazoa</taxon>
        <taxon>Ecdysozoa</taxon>
        <taxon>Nematoda</taxon>
        <taxon>Chromadorea</taxon>
        <taxon>Rhabditida</taxon>
        <taxon>Spirurina</taxon>
        <taxon>Dracunculoidea</taxon>
        <taxon>Dracunculidae</taxon>
        <taxon>Dracunculus</taxon>
    </lineage>
</organism>
<dbReference type="PANTHER" id="PTHR38626:SF3">
    <property type="entry name" value="PROTEIN CBG09935"/>
    <property type="match status" value="1"/>
</dbReference>
<reference evidence="8" key="1">
    <citation type="submission" date="2017-02" db="UniProtKB">
        <authorList>
            <consortium name="WormBaseParasite"/>
        </authorList>
    </citation>
    <scope>IDENTIFICATION</scope>
</reference>
<dbReference type="Pfam" id="PF25330">
    <property type="entry name" value="C2_nem"/>
    <property type="match status" value="1"/>
</dbReference>
<name>A0A0N4UAD4_DRAME</name>
<evidence type="ECO:0000256" key="1">
    <source>
        <dbReference type="SAM" id="MobiDB-lite"/>
    </source>
</evidence>
<feature type="region of interest" description="Disordered" evidence="1">
    <location>
        <begin position="318"/>
        <end position="343"/>
    </location>
</feature>
<dbReference type="InterPro" id="IPR057569">
    <property type="entry name" value="C2_nem"/>
</dbReference>
<evidence type="ECO:0000256" key="3">
    <source>
        <dbReference type="SAM" id="SignalP"/>
    </source>
</evidence>
<proteinExistence type="predicted"/>
<keyword evidence="3" id="KW-0732">Signal</keyword>
<keyword evidence="2" id="KW-0812">Transmembrane</keyword>
<accession>A0A0N4UAD4</accession>
<evidence type="ECO:0000313" key="6">
    <source>
        <dbReference type="Proteomes" id="UP000038040"/>
    </source>
</evidence>
<keyword evidence="2" id="KW-0472">Membrane</keyword>
<feature type="signal peptide" evidence="3">
    <location>
        <begin position="1"/>
        <end position="20"/>
    </location>
</feature>
<keyword evidence="2" id="KW-1133">Transmembrane helix</keyword>